<dbReference type="Pfam" id="PF13768">
    <property type="entry name" value="VWA_3"/>
    <property type="match status" value="1"/>
</dbReference>
<keyword evidence="3" id="KW-1015">Disulfide bond</keyword>
<feature type="compositionally biased region" description="Polar residues" evidence="4">
    <location>
        <begin position="421"/>
        <end position="438"/>
    </location>
</feature>
<dbReference type="SMART" id="SM00179">
    <property type="entry name" value="EGF_CA"/>
    <property type="match status" value="1"/>
</dbReference>
<dbReference type="Gene3D" id="3.40.50.410">
    <property type="entry name" value="von Willebrand factor, type A domain"/>
    <property type="match status" value="4"/>
</dbReference>
<dbReference type="PANTHER" id="PTHR24020">
    <property type="entry name" value="COLLAGEN ALPHA"/>
    <property type="match status" value="1"/>
</dbReference>
<evidence type="ECO:0000256" key="1">
    <source>
        <dbReference type="ARBA" id="ARBA00004498"/>
    </source>
</evidence>
<comment type="subcellular location">
    <subcellularLocation>
        <location evidence="1">Secreted</location>
        <location evidence="1">Extracellular space</location>
        <location evidence="1">Extracellular matrix</location>
    </subcellularLocation>
</comment>
<feature type="domain" description="VWFA" evidence="5">
    <location>
        <begin position="496"/>
        <end position="673"/>
    </location>
</feature>
<feature type="domain" description="VWFA" evidence="5">
    <location>
        <begin position="714"/>
        <end position="893"/>
    </location>
</feature>
<dbReference type="InterPro" id="IPR013783">
    <property type="entry name" value="Ig-like_fold"/>
</dbReference>
<proteinExistence type="predicted"/>
<evidence type="ECO:0000313" key="7">
    <source>
        <dbReference type="Proteomes" id="UP000277928"/>
    </source>
</evidence>
<evidence type="ECO:0000256" key="3">
    <source>
        <dbReference type="ARBA" id="ARBA00023157"/>
    </source>
</evidence>
<dbReference type="Gene3D" id="2.60.40.10">
    <property type="entry name" value="Immunoglobulins"/>
    <property type="match status" value="1"/>
</dbReference>
<reference evidence="6 7" key="1">
    <citation type="submission" date="2018-08" db="EMBL/GenBank/DDBJ databases">
        <authorList>
            <person name="Laetsch R D."/>
            <person name="Stevens L."/>
            <person name="Kumar S."/>
            <person name="Blaxter L. M."/>
        </authorList>
    </citation>
    <scope>NUCLEOTIDE SEQUENCE [LARGE SCALE GENOMIC DNA]</scope>
</reference>
<dbReference type="SUPFAM" id="SSF57196">
    <property type="entry name" value="EGF/Laminin"/>
    <property type="match status" value="1"/>
</dbReference>
<dbReference type="EMBL" id="UYRX01000824">
    <property type="protein sequence ID" value="VDK86508.1"/>
    <property type="molecule type" value="Genomic_DNA"/>
</dbReference>
<dbReference type="PANTHER" id="PTHR24020:SF20">
    <property type="entry name" value="PH DOMAIN-CONTAINING PROTEIN"/>
    <property type="match status" value="1"/>
</dbReference>
<dbReference type="GO" id="GO:0005509">
    <property type="term" value="F:calcium ion binding"/>
    <property type="evidence" value="ECO:0007669"/>
    <property type="project" value="InterPro"/>
</dbReference>
<dbReference type="OMA" id="CKIAPAD"/>
<keyword evidence="2" id="KW-0272">Extracellular matrix</keyword>
<dbReference type="PRINTS" id="PR00453">
    <property type="entry name" value="VWFADOMAIN"/>
</dbReference>
<dbReference type="SUPFAM" id="SSF49265">
    <property type="entry name" value="Fibronectin type III"/>
    <property type="match status" value="1"/>
</dbReference>
<organism evidence="6 7">
    <name type="scientific">Litomosoides sigmodontis</name>
    <name type="common">Filarial nematode worm</name>
    <dbReference type="NCBI Taxonomy" id="42156"/>
    <lineage>
        <taxon>Eukaryota</taxon>
        <taxon>Metazoa</taxon>
        <taxon>Ecdysozoa</taxon>
        <taxon>Nematoda</taxon>
        <taxon>Chromadorea</taxon>
        <taxon>Rhabditida</taxon>
        <taxon>Spirurina</taxon>
        <taxon>Spiruromorpha</taxon>
        <taxon>Filarioidea</taxon>
        <taxon>Onchocercidae</taxon>
        <taxon>Litomosoides</taxon>
    </lineage>
</organism>
<protein>
    <recommendedName>
        <fullName evidence="5">VWFA domain-containing protein</fullName>
    </recommendedName>
</protein>
<keyword evidence="7" id="KW-1185">Reference proteome</keyword>
<dbReference type="PROSITE" id="PS01187">
    <property type="entry name" value="EGF_CA"/>
    <property type="match status" value="1"/>
</dbReference>
<feature type="region of interest" description="Disordered" evidence="4">
    <location>
        <begin position="414"/>
        <end position="438"/>
    </location>
</feature>
<dbReference type="GO" id="GO:0005604">
    <property type="term" value="C:basement membrane"/>
    <property type="evidence" value="ECO:0007669"/>
    <property type="project" value="UniProtKB-SubCell"/>
</dbReference>
<dbReference type="Proteomes" id="UP000277928">
    <property type="component" value="Unassembled WGS sequence"/>
</dbReference>
<evidence type="ECO:0000256" key="4">
    <source>
        <dbReference type="SAM" id="MobiDB-lite"/>
    </source>
</evidence>
<dbReference type="InterPro" id="IPR036465">
    <property type="entry name" value="vWFA_dom_sf"/>
</dbReference>
<sequence>MVYVGPPFDEFGVILPKDVEGDIVDDSERKNCSTRVAVMDIAVLINVDAFNYNSFERMKSVIQDLLNEYFDLSPDVAQLAVIIYSGIAEVPITLGGYDDKAELFEVLSRIKIGIKEHPSLIVGVNAAKQQFVSFGRENVGKLMIVMTDGGDMYGEDRLEDKSISMVVVGKREFEEEIRDWTESYILVDSWEELRANTIARMIEKECLLGRIFIPTKRISPKLKSRRLEIFASSLVPTDESGATIYPGLDISKHLSANERKGWDAVGAGKLLPTDQDGILIDMNGLNRRPIVAHLVDRSLESPYSVKHHHNITVVKRTEKMTVATNPTQYPVIGPDNILSRDDSDNYANSAERAIVHDDIRKALGPGDGTVPTNDAAGFVYSKSRQSGAILCNYSNMRLGYPLALENADETSAHINTDDKSASTSFNGEPLTNNRSSSVATDAGRSYHISQKKLTGKLLLTTTGGNFSHLAADPSKTPRINTWTSALLHCVVSSNIDVLLIMDSSSSIGVIDHRIMKDLIKNFIINYFNLQRNHVRVGVMKYGDKVEILTSLGNYNSQSEVLSRISETSRILGGSNLGQALLDASKEFLVFGSKDIPRIMIIFSNGQPRGDLKENARLLRDDIKAHIFLVDVGNQHDNAQNLAIVGESNSHRIITSDEWNNIDSETLRPFVDELCKLVPQERDKTSINSSTPTKQTEMRLSTPTGVCNRVDFQADIIFVLDSSDNLISEEYANLKESIGMLVDRTIHLSPDIVRVGLVEYGDMALIRVPLGHYDHKVELLANISNGTQVGGTPIILRGLHAAREQFQQNGRNGVSRILILITSGADRGNVAFAADDIRQHLNVSIFVLVVNATKRMQMMLNRLVGNEYKQQRIISISSSTKLHELKLLQIGQALCSSVNIAAATVFPEQETPHRTTKRDINYAKKKLKKDEMSRSSIRYWKTTTENFAPTSLCKNGFLRPYQLSIVVDSTAKSPEKDFRLVLNHVADFLKMQFSQKGKIIQLNLVGVDSDGVSLKAANFGVGSVDKIFAKIMQKKNDESSPKLGRGIEEAVLLAEEYAVKGVTRIILIISADGTSSDDAIRSARYARDQYGHGVVAISIRTPFSELLKQLSLESSAKVIHFPNWSVKNELFQEWIAHAFCNYVFVPVTTKTKLTSITGPSTRNISKISMDDATNIEVTPLSANSLIVSWTCCTNNKADYVILYTPDLSLSKEYWQKVNATCRDSFGRKIDGLTPNNTYTVCVETLQLFADKFAPLNLNECETVRLDSDTTTPPKRKLDSQSVSQCQCICTDNGEALVKPACGTVMDPFRPISTLPPAIDGECSCSMPSKGGQCPSGYFFNRGQCYDVNECQQQNGGCSHGCVNTPGDFYCACPYGMVRDPADPKLCINVASSFDRIAALFGQYLYANQFNASATSVEKSDARTDSKIVKYKATVKSGDDKTISFEWSLVPTIVQKALKRLL</sequence>
<name>A0A3P6V2Z5_LITSI</name>
<evidence type="ECO:0000259" key="5">
    <source>
        <dbReference type="PROSITE" id="PS50234"/>
    </source>
</evidence>
<dbReference type="Gene3D" id="2.10.25.10">
    <property type="entry name" value="Laminin"/>
    <property type="match status" value="1"/>
</dbReference>
<dbReference type="PROSITE" id="PS50234">
    <property type="entry name" value="VWFA"/>
    <property type="match status" value="4"/>
</dbReference>
<dbReference type="SMART" id="SM00327">
    <property type="entry name" value="VWA"/>
    <property type="match status" value="4"/>
</dbReference>
<dbReference type="Pfam" id="PF00092">
    <property type="entry name" value="VWA"/>
    <property type="match status" value="3"/>
</dbReference>
<dbReference type="CDD" id="cd00054">
    <property type="entry name" value="EGF_CA"/>
    <property type="match status" value="1"/>
</dbReference>
<dbReference type="STRING" id="42156.A0A3P6V2Z5"/>
<keyword evidence="2" id="KW-0964">Secreted</keyword>
<evidence type="ECO:0000256" key="2">
    <source>
        <dbReference type="ARBA" id="ARBA00022530"/>
    </source>
</evidence>
<dbReference type="InterPro" id="IPR001881">
    <property type="entry name" value="EGF-like_Ca-bd_dom"/>
</dbReference>
<dbReference type="OrthoDB" id="10045365at2759"/>
<dbReference type="InterPro" id="IPR003961">
    <property type="entry name" value="FN3_dom"/>
</dbReference>
<dbReference type="CDD" id="cd00063">
    <property type="entry name" value="FN3"/>
    <property type="match status" value="1"/>
</dbReference>
<dbReference type="SUPFAM" id="SSF53300">
    <property type="entry name" value="vWA-like"/>
    <property type="match status" value="4"/>
</dbReference>
<dbReference type="CDD" id="cd01450">
    <property type="entry name" value="vWFA_subfamily_ECM"/>
    <property type="match status" value="2"/>
</dbReference>
<dbReference type="InterPro" id="IPR050525">
    <property type="entry name" value="ECM_Assembly_Org"/>
</dbReference>
<evidence type="ECO:0000313" key="6">
    <source>
        <dbReference type="EMBL" id="VDK86508.1"/>
    </source>
</evidence>
<gene>
    <name evidence="6" type="ORF">NLS_LOCUS7657</name>
</gene>
<dbReference type="InterPro" id="IPR036116">
    <property type="entry name" value="FN3_sf"/>
</dbReference>
<feature type="domain" description="VWFA" evidence="5">
    <location>
        <begin position="961"/>
        <end position="1133"/>
    </location>
</feature>
<dbReference type="InterPro" id="IPR018097">
    <property type="entry name" value="EGF_Ca-bd_CS"/>
</dbReference>
<dbReference type="InterPro" id="IPR002035">
    <property type="entry name" value="VWF_A"/>
</dbReference>
<accession>A0A3P6V2Z5</accession>
<feature type="domain" description="VWFA" evidence="5">
    <location>
        <begin position="40"/>
        <end position="169"/>
    </location>
</feature>